<evidence type="ECO:0000313" key="1">
    <source>
        <dbReference type="EMBL" id="KTB43075.1"/>
    </source>
</evidence>
<organism evidence="1 2">
    <name type="scientific">Moniliophthora roreri</name>
    <name type="common">Frosty pod rot fungus</name>
    <name type="synonym">Monilia roreri</name>
    <dbReference type="NCBI Taxonomy" id="221103"/>
    <lineage>
        <taxon>Eukaryota</taxon>
        <taxon>Fungi</taxon>
        <taxon>Dikarya</taxon>
        <taxon>Basidiomycota</taxon>
        <taxon>Agaricomycotina</taxon>
        <taxon>Agaricomycetes</taxon>
        <taxon>Agaricomycetidae</taxon>
        <taxon>Agaricales</taxon>
        <taxon>Marasmiineae</taxon>
        <taxon>Marasmiaceae</taxon>
        <taxon>Moniliophthora</taxon>
    </lineage>
</organism>
<proteinExistence type="predicted"/>
<evidence type="ECO:0000313" key="2">
    <source>
        <dbReference type="Proteomes" id="UP000054988"/>
    </source>
</evidence>
<dbReference type="Proteomes" id="UP000054988">
    <property type="component" value="Unassembled WGS sequence"/>
</dbReference>
<dbReference type="AlphaFoldDB" id="A0A0W0G393"/>
<sequence>MHPSDPYKQLANMQKEISDLHEALRRSQAHAQAEAASGRHAWDRVSELECSSTPSQDCHHQERRSTPYSVCPQCPHSDYTPNTKRNHRSTSPPCCCHEYMCFNCHTSPHRPINNPIPRPIPNAVQRQASCPVSRIQTAQNAPVLMENSLAYIHQTIPSPYEVSPPSYPHQEYPLLETPLEADSLLCSSQTIGDWPSARRVQYLCLAIHGAAMLLLPLPPGCQHIQTTLDKLPKWIHNAITADTLYHNDAWTQFPWQKNYPHIEPAKSHMKPKDQAPWFALHSNPIAFPGVSIATNLMVDLATIPGFSLYLELRPKNCSTTDILPSNTRRHWLYVFLCVVAPPGLFDQLIHDHGIIIANSLEEGANLSFPGDDAANINLMDMVVGMAERIVTIEQVNTANEWALNCIENAFIIYSEYHPQWTELKSHISKRFCIYGNPPSTVSNDAAQIWIPPPSWNVHALFNDCKLSITQAGQAS</sequence>
<accession>A0A0W0G393</accession>
<reference evidence="1 2" key="1">
    <citation type="submission" date="2015-12" db="EMBL/GenBank/DDBJ databases">
        <title>Draft genome sequence of Moniliophthora roreri, the causal agent of frosty pod rot of cacao.</title>
        <authorList>
            <person name="Aime M.C."/>
            <person name="Diaz-Valderrama J.R."/>
            <person name="Kijpornyongpan T."/>
            <person name="Phillips-Mora W."/>
        </authorList>
    </citation>
    <scope>NUCLEOTIDE SEQUENCE [LARGE SCALE GENOMIC DNA]</scope>
    <source>
        <strain evidence="1 2">MCA 2952</strain>
    </source>
</reference>
<gene>
    <name evidence="1" type="ORF">WG66_4361</name>
</gene>
<name>A0A0W0G393_MONRR</name>
<comment type="caution">
    <text evidence="1">The sequence shown here is derived from an EMBL/GenBank/DDBJ whole genome shotgun (WGS) entry which is preliminary data.</text>
</comment>
<protein>
    <submittedName>
        <fullName evidence="1">Uncharacterized protein</fullName>
    </submittedName>
</protein>
<dbReference type="EMBL" id="LATX01001252">
    <property type="protein sequence ID" value="KTB43075.1"/>
    <property type="molecule type" value="Genomic_DNA"/>
</dbReference>